<evidence type="ECO:0000256" key="1">
    <source>
        <dbReference type="ARBA" id="ARBA00002307"/>
    </source>
</evidence>
<evidence type="ECO:0000313" key="7">
    <source>
        <dbReference type="Proteomes" id="UP000278143"/>
    </source>
</evidence>
<comment type="subunit">
    <text evidence="3">Interacts with ODC and thereby sterically blocks ODC homodimerization.</text>
</comment>
<dbReference type="Proteomes" id="UP000278143">
    <property type="component" value="Unassembled WGS sequence"/>
</dbReference>
<accession>A0A4P9YVB3</accession>
<evidence type="ECO:0000256" key="3">
    <source>
        <dbReference type="ARBA" id="ARBA00011486"/>
    </source>
</evidence>
<dbReference type="OrthoDB" id="5959761at2759"/>
<dbReference type="InterPro" id="IPR038581">
    <property type="entry name" value="ODC_AZ_sf"/>
</dbReference>
<reference evidence="7" key="1">
    <citation type="journal article" date="2018" name="Nat. Microbiol.">
        <title>Leveraging single-cell genomics to expand the fungal tree of life.</title>
        <authorList>
            <person name="Ahrendt S.R."/>
            <person name="Quandt C.A."/>
            <person name="Ciobanu D."/>
            <person name="Clum A."/>
            <person name="Salamov A."/>
            <person name="Andreopoulos B."/>
            <person name="Cheng J.F."/>
            <person name="Woyke T."/>
            <person name="Pelin A."/>
            <person name="Henrissat B."/>
            <person name="Reynolds N.K."/>
            <person name="Benny G.L."/>
            <person name="Smith M.E."/>
            <person name="James T.Y."/>
            <person name="Grigoriev I.V."/>
        </authorList>
    </citation>
    <scope>NUCLEOTIDE SEQUENCE [LARGE SCALE GENOMIC DNA]</scope>
    <source>
        <strain evidence="7">Benny S71-1</strain>
    </source>
</reference>
<dbReference type="SUPFAM" id="SSF55729">
    <property type="entry name" value="Acyl-CoA N-acyltransferases (Nat)"/>
    <property type="match status" value="1"/>
</dbReference>
<dbReference type="AlphaFoldDB" id="A0A4P9YVB3"/>
<dbReference type="InterPro" id="IPR016181">
    <property type="entry name" value="Acyl_CoA_acyltransferase"/>
</dbReference>
<comment type="similarity">
    <text evidence="2">Belongs to the ODC antizyme family.</text>
</comment>
<dbReference type="GO" id="GO:0045732">
    <property type="term" value="P:positive regulation of protein catabolic process"/>
    <property type="evidence" value="ECO:0007669"/>
    <property type="project" value="TreeGrafter"/>
</dbReference>
<dbReference type="GO" id="GO:0005737">
    <property type="term" value="C:cytoplasm"/>
    <property type="evidence" value="ECO:0007669"/>
    <property type="project" value="TreeGrafter"/>
</dbReference>
<dbReference type="GO" id="GO:0005634">
    <property type="term" value="C:nucleus"/>
    <property type="evidence" value="ECO:0007669"/>
    <property type="project" value="TreeGrafter"/>
</dbReference>
<keyword evidence="5" id="KW-0688">Ribosomal frameshifting</keyword>
<proteinExistence type="inferred from homology"/>
<evidence type="ECO:0000256" key="2">
    <source>
        <dbReference type="ARBA" id="ARBA00008796"/>
    </source>
</evidence>
<dbReference type="PANTHER" id="PTHR10279">
    <property type="entry name" value="ORNITHINE DECARBOXYLASE ANTIZYME"/>
    <property type="match status" value="1"/>
</dbReference>
<dbReference type="Gene3D" id="3.40.630.60">
    <property type="match status" value="1"/>
</dbReference>
<sequence length="109" mass="12278">MAHKSTGDADADADADNDRCNWEAFVSDHVMFVRPPAYDVWAANEFRESVIALLELAEFIECDQAVVCLDKDRADSSDMMRAFMYAGFELVYPNVFQHDSSFVLLGSEI</sequence>
<evidence type="ECO:0000256" key="4">
    <source>
        <dbReference type="ARBA" id="ARBA00017712"/>
    </source>
</evidence>
<dbReference type="Pfam" id="PF02100">
    <property type="entry name" value="ODC_AZ"/>
    <property type="match status" value="1"/>
</dbReference>
<dbReference type="InterPro" id="IPR002993">
    <property type="entry name" value="ODC_AZ"/>
</dbReference>
<comment type="function">
    <text evidence="1">Ornithine decarboxylase (ODC) antizyme protein that negatively regulates ODC activity and intracellular polyamine biosynthesis in response to increased intracellular polyamine levels. Binds to ODC monomers, inhibiting the assembly of the functional ODC homodimer, and targets the monomers for ubiquitin-independent proteolytic destruction by the 26S proteasome.</text>
</comment>
<dbReference type="GO" id="GO:0008073">
    <property type="term" value="F:ornithine decarboxylase inhibitor activity"/>
    <property type="evidence" value="ECO:0007669"/>
    <property type="project" value="InterPro"/>
</dbReference>
<keyword evidence="7" id="KW-1185">Reference proteome</keyword>
<organism evidence="6 7">
    <name type="scientific">Syncephalis pseudoplumigaleata</name>
    <dbReference type="NCBI Taxonomy" id="1712513"/>
    <lineage>
        <taxon>Eukaryota</taxon>
        <taxon>Fungi</taxon>
        <taxon>Fungi incertae sedis</taxon>
        <taxon>Zoopagomycota</taxon>
        <taxon>Zoopagomycotina</taxon>
        <taxon>Zoopagomycetes</taxon>
        <taxon>Zoopagales</taxon>
        <taxon>Piptocephalidaceae</taxon>
        <taxon>Syncephalis</taxon>
    </lineage>
</organism>
<evidence type="ECO:0000313" key="6">
    <source>
        <dbReference type="EMBL" id="RKP23947.1"/>
    </source>
</evidence>
<name>A0A4P9YVB3_9FUNG</name>
<dbReference type="EMBL" id="KZ990555">
    <property type="protein sequence ID" value="RKP23947.1"/>
    <property type="molecule type" value="Genomic_DNA"/>
</dbReference>
<dbReference type="GO" id="GO:0075523">
    <property type="term" value="P:viral translational frameshifting"/>
    <property type="evidence" value="ECO:0007669"/>
    <property type="project" value="UniProtKB-KW"/>
</dbReference>
<dbReference type="PANTHER" id="PTHR10279:SF10">
    <property type="entry name" value="ORNITHINE DECARBOXYLASE ANTIZYME"/>
    <property type="match status" value="1"/>
</dbReference>
<protein>
    <recommendedName>
        <fullName evidence="4">Ornithine decarboxylase antizyme</fullName>
    </recommendedName>
</protein>
<evidence type="ECO:0000256" key="5">
    <source>
        <dbReference type="ARBA" id="ARBA00022758"/>
    </source>
</evidence>
<gene>
    <name evidence="6" type="ORF">SYNPS1DRAFT_23958</name>
</gene>